<dbReference type="SUPFAM" id="SSF49373">
    <property type="entry name" value="Invasin/intimin cell-adhesion fragments"/>
    <property type="match status" value="1"/>
</dbReference>
<dbReference type="OrthoDB" id="5400166at2"/>
<protein>
    <recommendedName>
        <fullName evidence="4">Carboxypeptidase regulatory-like domain-containing protein</fullName>
    </recommendedName>
</protein>
<feature type="transmembrane region" description="Helical" evidence="1">
    <location>
        <begin position="7"/>
        <end position="25"/>
    </location>
</feature>
<sequence>MIKYGSVCILIILFMSGCILSNYYINIAKITVKVVDEHGKTVKGAAVSIASFTGVGGKKENSVDGYTDDNGLFTATLSGTNEYSLTASKDNYYVNGLAYKFKEDKFKRWQPWNPKIQIVLYKIGNRVPMYAHDTEESKIEIPVIGKKAGFDLIEFDWVRPYGRGVHPDMIFKLDKQYTDWDNFKSKLTVSFPNRYDGIQLIKQERSIGSGLKLARFAPEDGYQNEITHYKEKIPNTPLKTSFKEDNNYFFRVRSEVKNGKLVRAMYGKIYGDIVFEPRGSKTASILFKYFLNPDYTRNMEFDPQRNLFTGLSDLERNGLQ</sequence>
<keyword evidence="3" id="KW-1185">Reference proteome</keyword>
<reference evidence="2 3" key="1">
    <citation type="submission" date="2007-05" db="EMBL/GenBank/DDBJ databases">
        <title>Complete sequence of Geobacter uraniireducens Rf4.</title>
        <authorList>
            <consortium name="US DOE Joint Genome Institute"/>
            <person name="Copeland A."/>
            <person name="Lucas S."/>
            <person name="Lapidus A."/>
            <person name="Barry K."/>
            <person name="Detter J.C."/>
            <person name="Glavina del Rio T."/>
            <person name="Hammon N."/>
            <person name="Israni S."/>
            <person name="Dalin E."/>
            <person name="Tice H."/>
            <person name="Pitluck S."/>
            <person name="Chertkov O."/>
            <person name="Brettin T."/>
            <person name="Bruce D."/>
            <person name="Han C."/>
            <person name="Schmutz J."/>
            <person name="Larimer F."/>
            <person name="Land M."/>
            <person name="Hauser L."/>
            <person name="Kyrpides N."/>
            <person name="Mikhailova N."/>
            <person name="Shelobolina E."/>
            <person name="Aklujkar M."/>
            <person name="Lovley D."/>
            <person name="Richardson P."/>
        </authorList>
    </citation>
    <scope>NUCLEOTIDE SEQUENCE [LARGE SCALE GENOMIC DNA]</scope>
    <source>
        <strain evidence="2 3">Rf4</strain>
    </source>
</reference>
<accession>A5GDR5</accession>
<keyword evidence="1" id="KW-0472">Membrane</keyword>
<proteinExistence type="predicted"/>
<evidence type="ECO:0000313" key="3">
    <source>
        <dbReference type="Proteomes" id="UP000006695"/>
    </source>
</evidence>
<organism evidence="2 3">
    <name type="scientific">Geotalea uraniireducens (strain Rf4)</name>
    <name type="common">Geobacter uraniireducens</name>
    <dbReference type="NCBI Taxonomy" id="351605"/>
    <lineage>
        <taxon>Bacteria</taxon>
        <taxon>Pseudomonadati</taxon>
        <taxon>Thermodesulfobacteriota</taxon>
        <taxon>Desulfuromonadia</taxon>
        <taxon>Geobacterales</taxon>
        <taxon>Geobacteraceae</taxon>
        <taxon>Geotalea</taxon>
    </lineage>
</organism>
<dbReference type="KEGG" id="gur:Gura_0060"/>
<dbReference type="EMBL" id="CP000698">
    <property type="protein sequence ID" value="ABQ24278.1"/>
    <property type="molecule type" value="Genomic_DNA"/>
</dbReference>
<dbReference type="STRING" id="351605.Gura_0060"/>
<name>A5GDR5_GEOUR</name>
<dbReference type="InterPro" id="IPR008964">
    <property type="entry name" value="Invasin/intimin_cell_adhesion"/>
</dbReference>
<dbReference type="HOGENOM" id="CLU_072039_0_0_7"/>
<evidence type="ECO:0008006" key="4">
    <source>
        <dbReference type="Google" id="ProtNLM"/>
    </source>
</evidence>
<dbReference type="AlphaFoldDB" id="A5GDR5"/>
<dbReference type="Gene3D" id="2.60.40.10">
    <property type="entry name" value="Immunoglobulins"/>
    <property type="match status" value="1"/>
</dbReference>
<keyword evidence="1" id="KW-0812">Transmembrane</keyword>
<dbReference type="RefSeq" id="WP_011937007.1">
    <property type="nucleotide sequence ID" value="NC_009483.1"/>
</dbReference>
<gene>
    <name evidence="2" type="ordered locus">Gura_0060</name>
</gene>
<dbReference type="PROSITE" id="PS51257">
    <property type="entry name" value="PROKAR_LIPOPROTEIN"/>
    <property type="match status" value="1"/>
</dbReference>
<dbReference type="InterPro" id="IPR013783">
    <property type="entry name" value="Ig-like_fold"/>
</dbReference>
<keyword evidence="1" id="KW-1133">Transmembrane helix</keyword>
<evidence type="ECO:0000313" key="2">
    <source>
        <dbReference type="EMBL" id="ABQ24278.1"/>
    </source>
</evidence>
<evidence type="ECO:0000256" key="1">
    <source>
        <dbReference type="SAM" id="Phobius"/>
    </source>
</evidence>
<dbReference type="Proteomes" id="UP000006695">
    <property type="component" value="Chromosome"/>
</dbReference>